<dbReference type="SUPFAM" id="SSF103473">
    <property type="entry name" value="MFS general substrate transporter"/>
    <property type="match status" value="1"/>
</dbReference>
<dbReference type="Proteomes" id="UP000199679">
    <property type="component" value="Chromosome I"/>
</dbReference>
<feature type="transmembrane region" description="Helical" evidence="1">
    <location>
        <begin position="60"/>
        <end position="81"/>
    </location>
</feature>
<keyword evidence="1" id="KW-0812">Transmembrane</keyword>
<organism evidence="2 3">
    <name type="scientific">Mucilaginibacter mallensis</name>
    <dbReference type="NCBI Taxonomy" id="652787"/>
    <lineage>
        <taxon>Bacteria</taxon>
        <taxon>Pseudomonadati</taxon>
        <taxon>Bacteroidota</taxon>
        <taxon>Sphingobacteriia</taxon>
        <taxon>Sphingobacteriales</taxon>
        <taxon>Sphingobacteriaceae</taxon>
        <taxon>Mucilaginibacter</taxon>
    </lineage>
</organism>
<dbReference type="InterPro" id="IPR036259">
    <property type="entry name" value="MFS_trans_sf"/>
</dbReference>
<dbReference type="Gene3D" id="1.20.1250.20">
    <property type="entry name" value="MFS general substrate transporter like domains"/>
    <property type="match status" value="1"/>
</dbReference>
<feature type="transmembrane region" description="Helical" evidence="1">
    <location>
        <begin position="324"/>
        <end position="344"/>
    </location>
</feature>
<accession>A0A1H1YU80</accession>
<dbReference type="AlphaFoldDB" id="A0A1H1YU80"/>
<dbReference type="Pfam" id="PF18943">
    <property type="entry name" value="DUF5690"/>
    <property type="match status" value="1"/>
</dbReference>
<gene>
    <name evidence="2" type="ORF">SAMN05216490_2841</name>
</gene>
<proteinExistence type="predicted"/>
<evidence type="ECO:0008006" key="4">
    <source>
        <dbReference type="Google" id="ProtNLM"/>
    </source>
</evidence>
<feature type="transmembrane region" description="Helical" evidence="1">
    <location>
        <begin position="364"/>
        <end position="383"/>
    </location>
</feature>
<dbReference type="PROSITE" id="PS51257">
    <property type="entry name" value="PROKAR_LIPOPROTEIN"/>
    <property type="match status" value="1"/>
</dbReference>
<feature type="transmembrane region" description="Helical" evidence="1">
    <location>
        <begin position="395"/>
        <end position="419"/>
    </location>
</feature>
<feature type="transmembrane region" description="Helical" evidence="1">
    <location>
        <begin position="177"/>
        <end position="205"/>
    </location>
</feature>
<feature type="transmembrane region" description="Helical" evidence="1">
    <location>
        <begin position="144"/>
        <end position="165"/>
    </location>
</feature>
<feature type="transmembrane region" description="Helical" evidence="1">
    <location>
        <begin position="298"/>
        <end position="318"/>
    </location>
</feature>
<evidence type="ECO:0000256" key="1">
    <source>
        <dbReference type="SAM" id="Phobius"/>
    </source>
</evidence>
<feature type="transmembrane region" description="Helical" evidence="1">
    <location>
        <begin position="275"/>
        <end position="291"/>
    </location>
</feature>
<protein>
    <recommendedName>
        <fullName evidence="4">Sugar phosphate permease</fullName>
    </recommendedName>
</protein>
<name>A0A1H1YU80_MUCMA</name>
<keyword evidence="1" id="KW-0472">Membrane</keyword>
<evidence type="ECO:0000313" key="2">
    <source>
        <dbReference type="EMBL" id="SDT24576.1"/>
    </source>
</evidence>
<reference evidence="2 3" key="1">
    <citation type="submission" date="2016-10" db="EMBL/GenBank/DDBJ databases">
        <authorList>
            <person name="de Groot N.N."/>
        </authorList>
    </citation>
    <scope>NUCLEOTIDE SEQUENCE [LARGE SCALE GENOMIC DNA]</scope>
    <source>
        <strain evidence="2 3">MP1X4</strain>
    </source>
</reference>
<feature type="transmembrane region" description="Helical" evidence="1">
    <location>
        <begin position="226"/>
        <end position="247"/>
    </location>
</feature>
<dbReference type="STRING" id="652787.SAMN05216490_2841"/>
<feature type="transmembrane region" description="Helical" evidence="1">
    <location>
        <begin position="116"/>
        <end position="137"/>
    </location>
</feature>
<dbReference type="InterPro" id="IPR043745">
    <property type="entry name" value="DUF5690"/>
</dbReference>
<evidence type="ECO:0000313" key="3">
    <source>
        <dbReference type="Proteomes" id="UP000199679"/>
    </source>
</evidence>
<sequence>MLMKILDSGREKVRKWPALAITLLASLAAFSCYTSMYAFRKAFAAGTFEHLSYLHVDYKVWLVLTQMIGYTLSKFYGIRFIAESSSKKRAANLIRLIMVSWLALLFFALVPAPWNIVFMLINGFPLGMIWGLVFSYLEGRKATEFMGAVMSISLIFASGFVKTVARTLMGILPVNQYWMPFCTGLIFLLPFLLSVYCLELIPAPTKEDQQLRTKRAPMNAAQRKNFVSSFLPGIIITLIIYVLLTILRDMRDNFEVEIWANFKIHDNHIYTKTDTIVSLAVLLIISLLILIRDNLKAFMVIHLIIITGCVLAGVATFIFDRSYIGPVAWMCMVGLGLYMAYIPYNAIFYERMIANFHFKSNVGFIIYICDSVGYLGSASVLIFREFSTVNISWGVFFKQTVYTVSIVGGICAIASLIYFRNKTIYHNKENSTKHNDEISKPDHQLDSVGELILQDK</sequence>
<keyword evidence="1" id="KW-1133">Transmembrane helix</keyword>
<dbReference type="EMBL" id="LT629740">
    <property type="protein sequence ID" value="SDT24576.1"/>
    <property type="molecule type" value="Genomic_DNA"/>
</dbReference>
<keyword evidence="3" id="KW-1185">Reference proteome</keyword>
<feature type="transmembrane region" description="Helical" evidence="1">
    <location>
        <begin position="93"/>
        <end position="110"/>
    </location>
</feature>